<dbReference type="Proteomes" id="UP000316080">
    <property type="component" value="Unassembled WGS sequence"/>
</dbReference>
<accession>A0A523BGV0</accession>
<sequence>MAEMSDRFNKIEEEMEKLKQELKTITQNFNQSIEELKKAIIEVKNSISDIENPFNLLKIISSEEDFQRLKKSTEEKTEKVSEKAIEKEKIEKPEKIEKAPEIEEAVKKIAEITTTSFEAGFSIIKWVWALLDAGFDRDDVLNLSRYCESVGYLPNRSSEYVGYIVDAMSKARLGGLNMEEFMLIIYGAAKASGLKLEMKELEEIAFKLLRKILKKISFEGRQG</sequence>
<feature type="coiled-coil region" evidence="1">
    <location>
        <begin position="1"/>
        <end position="39"/>
    </location>
</feature>
<evidence type="ECO:0000313" key="4">
    <source>
        <dbReference type="Proteomes" id="UP000316080"/>
    </source>
</evidence>
<reference evidence="3 5" key="1">
    <citation type="journal article" date="2019" name="Nat. Microbiol.">
        <title>Expanding anaerobic alkane metabolism in the domain of Archaea.</title>
        <authorList>
            <person name="Wang Y."/>
            <person name="Wegener G."/>
            <person name="Hou J."/>
            <person name="Wang F."/>
            <person name="Xiao X."/>
        </authorList>
    </citation>
    <scope>NUCLEOTIDE SEQUENCE [LARGE SCALE GENOMIC DNA]</scope>
    <source>
        <strain evidence="3">WYZ-LMO11</strain>
    </source>
</reference>
<comment type="caution">
    <text evidence="3">The sequence shown here is derived from an EMBL/GenBank/DDBJ whole genome shotgun (WGS) entry which is preliminary data.</text>
</comment>
<dbReference type="AlphaFoldDB" id="A0A523BGV0"/>
<protein>
    <recommendedName>
        <fullName evidence="6">Archaeal flagella protein FlaD/E domain-containing protein</fullName>
    </recommendedName>
</protein>
<proteinExistence type="predicted"/>
<evidence type="ECO:0000256" key="1">
    <source>
        <dbReference type="SAM" id="Coils"/>
    </source>
</evidence>
<evidence type="ECO:0008006" key="6">
    <source>
        <dbReference type="Google" id="ProtNLM"/>
    </source>
</evidence>
<evidence type="ECO:0000313" key="2">
    <source>
        <dbReference type="EMBL" id="RZN55846.1"/>
    </source>
</evidence>
<keyword evidence="1" id="KW-0175">Coiled coil</keyword>
<dbReference type="EMBL" id="QNVI01000021">
    <property type="protein sequence ID" value="TDA39710.1"/>
    <property type="molecule type" value="Genomic_DNA"/>
</dbReference>
<name>A0A523BGV0_9CREN</name>
<gene>
    <name evidence="3" type="ORF">DSO09_01840</name>
    <name evidence="2" type="ORF">EF809_04330</name>
</gene>
<organism evidence="3 5">
    <name type="scientific">Thermoproteota archaeon</name>
    <dbReference type="NCBI Taxonomy" id="2056631"/>
    <lineage>
        <taxon>Archaea</taxon>
        <taxon>Thermoproteota</taxon>
    </lineage>
</organism>
<dbReference type="EMBL" id="RXIH01000034">
    <property type="protein sequence ID" value="RZN55846.1"/>
    <property type="molecule type" value="Genomic_DNA"/>
</dbReference>
<evidence type="ECO:0000313" key="5">
    <source>
        <dbReference type="Proteomes" id="UP000317265"/>
    </source>
</evidence>
<dbReference type="Proteomes" id="UP000317265">
    <property type="component" value="Unassembled WGS sequence"/>
</dbReference>
<evidence type="ECO:0000313" key="3">
    <source>
        <dbReference type="EMBL" id="TDA39710.1"/>
    </source>
</evidence>
<reference evidence="2 4" key="2">
    <citation type="journal article" date="2019" name="Nat. Microbiol.">
        <title>Wide diversity of methane and short-chain alkane metabolisms in uncultured archaea.</title>
        <authorList>
            <person name="Borrel G."/>
            <person name="Adam P.S."/>
            <person name="McKay L.J."/>
            <person name="Chen L.X."/>
            <person name="Sierra-Garcia I.N."/>
            <person name="Sieber C.M."/>
            <person name="Letourneur Q."/>
            <person name="Ghozlane A."/>
            <person name="Andersen G.L."/>
            <person name="Li W.J."/>
            <person name="Hallam S.J."/>
            <person name="Muyzer G."/>
            <person name="de Oliveira V.M."/>
            <person name="Inskeep W.P."/>
            <person name="Banfield J.F."/>
            <person name="Gribaldo S."/>
        </authorList>
    </citation>
    <scope>NUCLEOTIDE SEQUENCE [LARGE SCALE GENOMIC DNA]</scope>
    <source>
        <strain evidence="2">Verst-YHS</strain>
    </source>
</reference>